<dbReference type="EMBL" id="OU963868">
    <property type="protein sequence ID" value="CAH0392808.1"/>
    <property type="molecule type" value="Genomic_DNA"/>
</dbReference>
<reference evidence="5" key="1">
    <citation type="submission" date="2021-12" db="EMBL/GenBank/DDBJ databases">
        <authorList>
            <person name="King R."/>
        </authorList>
    </citation>
    <scope>NUCLEOTIDE SEQUENCE</scope>
</reference>
<dbReference type="InterPro" id="IPR037093">
    <property type="entry name" value="PHAT_dom_sf"/>
</dbReference>
<gene>
    <name evidence="5" type="ORF">BEMITA_LOCUS11280</name>
</gene>
<dbReference type="Gene3D" id="1.10.150.50">
    <property type="entry name" value="Transcription Factor, Ets-1"/>
    <property type="match status" value="1"/>
</dbReference>
<accession>A0A9P0F7E7</accession>
<dbReference type="PANTHER" id="PTHR12515">
    <property type="entry name" value="STERILE ALPHA MOTIF DOMAIN CONTAINING PROTEIN 4-RELATED"/>
    <property type="match status" value="1"/>
</dbReference>
<dbReference type="GO" id="GO:0000289">
    <property type="term" value="P:nuclear-transcribed mRNA poly(A) tail shortening"/>
    <property type="evidence" value="ECO:0007669"/>
    <property type="project" value="TreeGrafter"/>
</dbReference>
<feature type="region of interest" description="Disordered" evidence="3">
    <location>
        <begin position="244"/>
        <end position="265"/>
    </location>
</feature>
<dbReference type="GO" id="GO:0000932">
    <property type="term" value="C:P-body"/>
    <property type="evidence" value="ECO:0007669"/>
    <property type="project" value="TreeGrafter"/>
</dbReference>
<dbReference type="Gene3D" id="1.25.40.170">
    <property type="entry name" value="Smaug, PHAT domain"/>
    <property type="match status" value="1"/>
</dbReference>
<proteinExistence type="predicted"/>
<dbReference type="AlphaFoldDB" id="A0A9P0F7E7"/>
<dbReference type="Proteomes" id="UP001152759">
    <property type="component" value="Chromosome 7"/>
</dbReference>
<evidence type="ECO:0000256" key="3">
    <source>
        <dbReference type="SAM" id="MobiDB-lite"/>
    </source>
</evidence>
<dbReference type="PANTHER" id="PTHR12515:SF5">
    <property type="entry name" value="PROTEIN SMAUG"/>
    <property type="match status" value="1"/>
</dbReference>
<dbReference type="GO" id="GO:0030371">
    <property type="term" value="F:translation repressor activity"/>
    <property type="evidence" value="ECO:0007669"/>
    <property type="project" value="InterPro"/>
</dbReference>
<evidence type="ECO:0000259" key="4">
    <source>
        <dbReference type="Pfam" id="PF26034"/>
    </source>
</evidence>
<protein>
    <recommendedName>
        <fullName evidence="4">SMAUG/ZCCHC2-like PHAT domain-containing protein</fullName>
    </recommendedName>
</protein>
<dbReference type="Pfam" id="PF26034">
    <property type="entry name" value="PHAT_SMAUG"/>
    <property type="match status" value="1"/>
</dbReference>
<evidence type="ECO:0000313" key="6">
    <source>
        <dbReference type="Proteomes" id="UP001152759"/>
    </source>
</evidence>
<dbReference type="GO" id="GO:0003729">
    <property type="term" value="F:mRNA binding"/>
    <property type="evidence" value="ECO:0007669"/>
    <property type="project" value="TreeGrafter"/>
</dbReference>
<organism evidence="5 6">
    <name type="scientific">Bemisia tabaci</name>
    <name type="common">Sweetpotato whitefly</name>
    <name type="synonym">Aleurodes tabaci</name>
    <dbReference type="NCBI Taxonomy" id="7038"/>
    <lineage>
        <taxon>Eukaryota</taxon>
        <taxon>Metazoa</taxon>
        <taxon>Ecdysozoa</taxon>
        <taxon>Arthropoda</taxon>
        <taxon>Hexapoda</taxon>
        <taxon>Insecta</taxon>
        <taxon>Pterygota</taxon>
        <taxon>Neoptera</taxon>
        <taxon>Paraneoptera</taxon>
        <taxon>Hemiptera</taxon>
        <taxon>Sternorrhyncha</taxon>
        <taxon>Aleyrodoidea</taxon>
        <taxon>Aleyrodidae</taxon>
        <taxon>Aleyrodinae</taxon>
        <taxon>Bemisia</taxon>
    </lineage>
</organism>
<comment type="subcellular location">
    <subcellularLocation>
        <location evidence="1">Cytoplasm</location>
    </subcellularLocation>
</comment>
<dbReference type="InterPro" id="IPR050897">
    <property type="entry name" value="SMAUG/VTS1_RNA-bind"/>
</dbReference>
<evidence type="ECO:0000256" key="1">
    <source>
        <dbReference type="ARBA" id="ARBA00004496"/>
    </source>
</evidence>
<keyword evidence="2" id="KW-0963">Cytoplasm</keyword>
<dbReference type="InterPro" id="IPR058599">
    <property type="entry name" value="PHAT_Smg/ZCCHC2-like"/>
</dbReference>
<dbReference type="SUPFAM" id="SSF47769">
    <property type="entry name" value="SAM/Pointed domain"/>
    <property type="match status" value="1"/>
</dbReference>
<evidence type="ECO:0000313" key="5">
    <source>
        <dbReference type="EMBL" id="CAH0392808.1"/>
    </source>
</evidence>
<evidence type="ECO:0000256" key="2">
    <source>
        <dbReference type="ARBA" id="ARBA00022490"/>
    </source>
</evidence>
<feature type="domain" description="SMAUG/ZCCHC2-like PHAT" evidence="4">
    <location>
        <begin position="98"/>
        <end position="181"/>
    </location>
</feature>
<keyword evidence="6" id="KW-1185">Reference proteome</keyword>
<dbReference type="InterPro" id="IPR013761">
    <property type="entry name" value="SAM/pointed_sf"/>
</dbReference>
<feature type="compositionally biased region" description="Low complexity" evidence="3">
    <location>
        <begin position="245"/>
        <end position="262"/>
    </location>
</feature>
<feature type="region of interest" description="Disordered" evidence="3">
    <location>
        <begin position="1"/>
        <end position="22"/>
    </location>
</feature>
<name>A0A9P0F7E7_BEMTA</name>
<sequence>MVWQGGNPPFSPPRKFPNRSPRFPNSVYPAVRSDSGNVSMHQQSRLSTISFWFSQMSETLQAVALVTLFRRTTPKISKFLAIILESALSDETELEASIMEANNLATVRSIRALEQEGAAMSKILTCLPLLDPHNVEAKNEYLNISKLLLNNAVSTGFFLEEAKELMTILILHPAFKPEKKSFENYNRALVEKCQKDLVENATSFPVGKINAKQRSNSLTPPYSEHFSQDCDYARKVRSSSISLYGGPLSPQSSGTTSSGSGSETHLENMHLISPNAIANDPVLRNDVEAWLKYLRLHKYTEIFLRMSYEQLISINESNFEEILLSLGYERITEGARRKIILHISKLGERVQVLSKKDEEVTSGESLVLKAAIDELKIIVNTPIRSTCLVPHNEANIPSLYCSVLNKVCTYTLTSSNCNAQAILCDQLIPLLDITLEKPAFMHQKKKIMEWKSQITQLNARVQSKHFLHAPQRPKIHRNSLTLSPTLNVETLQLPKKHSLQDHIPLIAQRPPSAPPAQSGIDSLDRLESLAIKVAEKPLSPE</sequence>